<sequence length="163" mass="17991">MIVSRLSTSYGVRVPKGISNLKKLEALEVVDIERTSRKAVKELGELIMLRKLSVTVGASKQKSKILCTSLEKLTSLRSLCLSADDSTSGRSRASLKWLLQSISSPPPLLRKLTLDGDLGELPDWFCDLVHLVKIELRYSNLKDGDKSMKLLGALPKLMLLGLD</sequence>
<dbReference type="AlphaFoldDB" id="M8BBL2"/>
<evidence type="ECO:0000313" key="3">
    <source>
        <dbReference type="EnsemblPlants" id="EMT11055"/>
    </source>
</evidence>
<dbReference type="InterPro" id="IPR032675">
    <property type="entry name" value="LRR_dom_sf"/>
</dbReference>
<evidence type="ECO:0000259" key="2">
    <source>
        <dbReference type="Pfam" id="PF23598"/>
    </source>
</evidence>
<protein>
    <recommendedName>
        <fullName evidence="2">Disease resistance R13L4/SHOC-2-like LRR domain-containing protein</fullName>
    </recommendedName>
</protein>
<dbReference type="Gene3D" id="3.80.10.10">
    <property type="entry name" value="Ribonuclease Inhibitor"/>
    <property type="match status" value="1"/>
</dbReference>
<dbReference type="EnsemblPlants" id="EMT11055">
    <property type="protein sequence ID" value="EMT11055"/>
    <property type="gene ID" value="F775_03060"/>
</dbReference>
<organism evidence="3">
    <name type="scientific">Aegilops tauschii</name>
    <name type="common">Tausch's goatgrass</name>
    <name type="synonym">Aegilops squarrosa</name>
    <dbReference type="NCBI Taxonomy" id="37682"/>
    <lineage>
        <taxon>Eukaryota</taxon>
        <taxon>Viridiplantae</taxon>
        <taxon>Streptophyta</taxon>
        <taxon>Embryophyta</taxon>
        <taxon>Tracheophyta</taxon>
        <taxon>Spermatophyta</taxon>
        <taxon>Magnoliopsida</taxon>
        <taxon>Liliopsida</taxon>
        <taxon>Poales</taxon>
        <taxon>Poaceae</taxon>
        <taxon>BOP clade</taxon>
        <taxon>Pooideae</taxon>
        <taxon>Triticodae</taxon>
        <taxon>Triticeae</taxon>
        <taxon>Triticinae</taxon>
        <taxon>Aegilops</taxon>
    </lineage>
</organism>
<keyword evidence="1" id="KW-0677">Repeat</keyword>
<dbReference type="Pfam" id="PF23598">
    <property type="entry name" value="LRR_14"/>
    <property type="match status" value="1"/>
</dbReference>
<reference evidence="3" key="1">
    <citation type="submission" date="2015-06" db="UniProtKB">
        <authorList>
            <consortium name="EnsemblPlants"/>
        </authorList>
    </citation>
    <scope>IDENTIFICATION</scope>
</reference>
<dbReference type="SUPFAM" id="SSF52047">
    <property type="entry name" value="RNI-like"/>
    <property type="match status" value="1"/>
</dbReference>
<proteinExistence type="predicted"/>
<evidence type="ECO:0000256" key="1">
    <source>
        <dbReference type="ARBA" id="ARBA00022737"/>
    </source>
</evidence>
<dbReference type="ExpressionAtlas" id="M8BBL2">
    <property type="expression patterns" value="baseline"/>
</dbReference>
<name>M8BBL2_AEGTA</name>
<accession>M8BBL2</accession>
<dbReference type="InterPro" id="IPR055414">
    <property type="entry name" value="LRR_R13L4/SHOC2-like"/>
</dbReference>
<feature type="domain" description="Disease resistance R13L4/SHOC-2-like LRR" evidence="2">
    <location>
        <begin position="5"/>
        <end position="162"/>
    </location>
</feature>